<evidence type="ECO:0000256" key="3">
    <source>
        <dbReference type="ARBA" id="ARBA00022598"/>
    </source>
</evidence>
<dbReference type="Gene3D" id="3.30.470.20">
    <property type="entry name" value="ATP-grasp fold, B domain"/>
    <property type="match status" value="1"/>
</dbReference>
<dbReference type="EMBL" id="LGUC01000001">
    <property type="protein sequence ID" value="KPN29485.1"/>
    <property type="molecule type" value="Genomic_DNA"/>
</dbReference>
<feature type="region of interest" description="Disordered" evidence="7">
    <location>
        <begin position="1"/>
        <end position="25"/>
    </location>
</feature>
<keyword evidence="6" id="KW-0067">ATP-binding</keyword>
<name>A0A0P7HYT5_9EURY</name>
<dbReference type="Proteomes" id="UP000050535">
    <property type="component" value="Unassembled WGS sequence"/>
</dbReference>
<evidence type="ECO:0000313" key="10">
    <source>
        <dbReference type="Proteomes" id="UP000050535"/>
    </source>
</evidence>
<dbReference type="SUPFAM" id="SSF56104">
    <property type="entry name" value="SAICAR synthase-like"/>
    <property type="match status" value="1"/>
</dbReference>
<dbReference type="GO" id="GO:0005737">
    <property type="term" value="C:cytoplasm"/>
    <property type="evidence" value="ECO:0007669"/>
    <property type="project" value="TreeGrafter"/>
</dbReference>
<dbReference type="UniPathway" id="UPA00074">
    <property type="reaction ID" value="UER00131"/>
</dbReference>
<evidence type="ECO:0000313" key="9">
    <source>
        <dbReference type="EMBL" id="KPN29485.1"/>
    </source>
</evidence>
<dbReference type="GO" id="GO:0006189">
    <property type="term" value="P:'de novo' IMP biosynthetic process"/>
    <property type="evidence" value="ECO:0007669"/>
    <property type="project" value="UniProtKB-UniPathway"/>
</dbReference>
<evidence type="ECO:0000259" key="8">
    <source>
        <dbReference type="Pfam" id="PF01259"/>
    </source>
</evidence>
<evidence type="ECO:0000256" key="2">
    <source>
        <dbReference type="ARBA" id="ARBA00012217"/>
    </source>
</evidence>
<keyword evidence="5" id="KW-0658">Purine biosynthesis</keyword>
<feature type="compositionally biased region" description="Basic and acidic residues" evidence="7">
    <location>
        <begin position="12"/>
        <end position="25"/>
    </location>
</feature>
<evidence type="ECO:0000256" key="4">
    <source>
        <dbReference type="ARBA" id="ARBA00022741"/>
    </source>
</evidence>
<evidence type="ECO:0000256" key="1">
    <source>
        <dbReference type="ARBA" id="ARBA00004672"/>
    </source>
</evidence>
<gene>
    <name evidence="9" type="ORF">SY89_00198</name>
</gene>
<dbReference type="EC" id="6.3.2.6" evidence="2"/>
<dbReference type="STRING" id="699431.SY89_00198"/>
<protein>
    <recommendedName>
        <fullName evidence="2">phosphoribosylaminoimidazolesuccinocarboxamide synthase</fullName>
        <ecNumber evidence="2">6.3.2.6</ecNumber>
    </recommendedName>
</protein>
<proteinExistence type="predicted"/>
<keyword evidence="3" id="KW-0436">Ligase</keyword>
<organism evidence="9 10">
    <name type="scientific">Halolamina pelagica</name>
    <dbReference type="NCBI Taxonomy" id="699431"/>
    <lineage>
        <taxon>Archaea</taxon>
        <taxon>Methanobacteriati</taxon>
        <taxon>Methanobacteriota</taxon>
        <taxon>Stenosarchaea group</taxon>
        <taxon>Halobacteria</taxon>
        <taxon>Halobacteriales</taxon>
        <taxon>Haloferacaceae</taxon>
    </lineage>
</organism>
<sequence>MPVGSSLRRRKEPADVGLDRDHWPDEAVSLPEPVVEFSTKFEEQDRYLDEAEADRIAGRADLDALRETALAVNEVITERAAETGFVHEDGKIECLWVDGEIRVADVAGTFDENRFAYDGQELSKEVLRQFYKAYDADWVTAVKDAKAAAQAEGVADWKSFCEESPDALPVDVRDTAGEMYAAGTNAYTGTEWFDAPAIDDAVDAVRDL</sequence>
<dbReference type="Pfam" id="PF01259">
    <property type="entry name" value="SAICAR_synt"/>
    <property type="match status" value="1"/>
</dbReference>
<evidence type="ECO:0000256" key="7">
    <source>
        <dbReference type="SAM" id="MobiDB-lite"/>
    </source>
</evidence>
<comment type="caution">
    <text evidence="9">The sequence shown here is derived from an EMBL/GenBank/DDBJ whole genome shotgun (WGS) entry which is preliminary data.</text>
</comment>
<dbReference type="GO" id="GO:0004639">
    <property type="term" value="F:phosphoribosylaminoimidazolesuccinocarboxamide synthase activity"/>
    <property type="evidence" value="ECO:0007669"/>
    <property type="project" value="UniProtKB-EC"/>
</dbReference>
<dbReference type="GO" id="GO:0005524">
    <property type="term" value="F:ATP binding"/>
    <property type="evidence" value="ECO:0007669"/>
    <property type="project" value="UniProtKB-KW"/>
</dbReference>
<dbReference type="PATRIC" id="fig|699431.3.peg.215"/>
<reference evidence="10" key="1">
    <citation type="submission" date="2013-11" db="EMBL/GenBank/DDBJ databases">
        <authorList>
            <person name="Hoang H.T."/>
            <person name="Killian M.L."/>
            <person name="Madson D.M."/>
            <person name="Arruda P.H.E."/>
            <person name="Sun D."/>
            <person name="Schwartz K.J."/>
            <person name="Yoon K."/>
        </authorList>
    </citation>
    <scope>NUCLEOTIDE SEQUENCE [LARGE SCALE GENOMIC DNA]</scope>
    <source>
        <strain evidence="10">CDK2</strain>
    </source>
</reference>
<dbReference type="AlphaFoldDB" id="A0A0P7HYT5"/>
<keyword evidence="10" id="KW-1185">Reference proteome</keyword>
<accession>A0A0P7HYT5</accession>
<keyword evidence="4" id="KW-0547">Nucleotide-binding</keyword>
<feature type="domain" description="SAICAR synthetase/ADE2 N-terminal" evidence="8">
    <location>
        <begin position="26"/>
        <end position="142"/>
    </location>
</feature>
<evidence type="ECO:0000256" key="6">
    <source>
        <dbReference type="ARBA" id="ARBA00022840"/>
    </source>
</evidence>
<dbReference type="PANTHER" id="PTHR43700">
    <property type="entry name" value="PHOSPHORIBOSYLAMINOIMIDAZOLE-SUCCINOCARBOXAMIDE SYNTHASE"/>
    <property type="match status" value="1"/>
</dbReference>
<comment type="pathway">
    <text evidence="1">Purine metabolism; IMP biosynthesis via de novo pathway; 5-amino-1-(5-phospho-D-ribosyl)imidazole-4-carboxamide from 5-amino-1-(5-phospho-D-ribosyl)imidazole-4-carboxylate: step 1/2.</text>
</comment>
<evidence type="ECO:0000256" key="5">
    <source>
        <dbReference type="ARBA" id="ARBA00022755"/>
    </source>
</evidence>
<dbReference type="PANTHER" id="PTHR43700:SF1">
    <property type="entry name" value="PHOSPHORIBOSYLAMINOIMIDAZOLE-SUCCINOCARBOXAMIDE SYNTHASE"/>
    <property type="match status" value="1"/>
</dbReference>
<dbReference type="InterPro" id="IPR028923">
    <property type="entry name" value="SAICAR_synt/ADE2_N"/>
</dbReference>